<protein>
    <submittedName>
        <fullName evidence="1">Uncharacterized protein</fullName>
    </submittedName>
</protein>
<evidence type="ECO:0000313" key="2">
    <source>
        <dbReference type="Proteomes" id="UP000292702"/>
    </source>
</evidence>
<proteinExistence type="predicted"/>
<dbReference type="AlphaFoldDB" id="A0A4V2MVT4"/>
<accession>A0A4V2MVT4</accession>
<name>A0A4V2MVT4_9APHY</name>
<dbReference type="Proteomes" id="UP000292702">
    <property type="component" value="Unassembled WGS sequence"/>
</dbReference>
<organism evidence="1 2">
    <name type="scientific">Steccherinum ochraceum</name>
    <dbReference type="NCBI Taxonomy" id="92696"/>
    <lineage>
        <taxon>Eukaryota</taxon>
        <taxon>Fungi</taxon>
        <taxon>Dikarya</taxon>
        <taxon>Basidiomycota</taxon>
        <taxon>Agaricomycotina</taxon>
        <taxon>Agaricomycetes</taxon>
        <taxon>Polyporales</taxon>
        <taxon>Steccherinaceae</taxon>
        <taxon>Steccherinum</taxon>
    </lineage>
</organism>
<evidence type="ECO:0000313" key="1">
    <source>
        <dbReference type="EMBL" id="TCD63407.1"/>
    </source>
</evidence>
<dbReference type="EMBL" id="RWJN01000300">
    <property type="protein sequence ID" value="TCD63407.1"/>
    <property type="molecule type" value="Genomic_DNA"/>
</dbReference>
<keyword evidence="2" id="KW-1185">Reference proteome</keyword>
<gene>
    <name evidence="1" type="ORF">EIP91_005589</name>
</gene>
<comment type="caution">
    <text evidence="1">The sequence shown here is derived from an EMBL/GenBank/DDBJ whole genome shotgun (WGS) entry which is preliminary data.</text>
</comment>
<reference evidence="1 2" key="1">
    <citation type="submission" date="2018-11" db="EMBL/GenBank/DDBJ databases">
        <title>Genome assembly of Steccherinum ochraceum LE-BIN_3174, the white-rot fungus of the Steccherinaceae family (The Residual Polyporoid clade, Polyporales, Basidiomycota).</title>
        <authorList>
            <person name="Fedorova T.V."/>
            <person name="Glazunova O.A."/>
            <person name="Landesman E.O."/>
            <person name="Moiseenko K.V."/>
            <person name="Psurtseva N.V."/>
            <person name="Savinova O.S."/>
            <person name="Shakhova N.V."/>
            <person name="Tyazhelova T.V."/>
            <person name="Vasina D.V."/>
        </authorList>
    </citation>
    <scope>NUCLEOTIDE SEQUENCE [LARGE SCALE GENOMIC DNA]</scope>
    <source>
        <strain evidence="1 2">LE-BIN_3174</strain>
    </source>
</reference>
<sequence>MKIVARFPGLRYLEISNAWDGPMNNFALSNPNNIKLPYLEDLVLLDNNHGNCEWDCLLDRLELPETTRILFSGNAEFADIDDVVLAFGSKMDEIGAPRKQGSLAGPFSALWSYTSTESTSHKLWTDQALRDRETSIPPLLTFHAKPGKDSMVSSIEDIFYPRATDVEVFLYSRTDGTEHEFWEAVDVFHHVETACIRTADYLPGWLEALDEDDDVVEDNFFRIFESLKTLLIFGCGDPFKEPAEYWGDMVKMIIRRKHYGQPISKLVLVPRAPAVDRSTRNAARRTMFDFRSEVLASLREVVDVVVECRDAGSVLATMSQHCPRTFAEQLAEELWK</sequence>